<name>K3WTE2_GLOUD</name>
<dbReference type="Proteomes" id="UP000019132">
    <property type="component" value="Unassembled WGS sequence"/>
</dbReference>
<evidence type="ECO:0000256" key="10">
    <source>
        <dbReference type="SAM" id="Phobius"/>
    </source>
</evidence>
<dbReference type="GO" id="GO:0016887">
    <property type="term" value="F:ATP hydrolysis activity"/>
    <property type="evidence" value="ECO:0007669"/>
    <property type="project" value="InterPro"/>
</dbReference>
<feature type="transmembrane region" description="Helical" evidence="10">
    <location>
        <begin position="716"/>
        <end position="738"/>
    </location>
</feature>
<dbReference type="FunCoup" id="K3WTE2">
    <property type="interactions" value="5"/>
</dbReference>
<evidence type="ECO:0000256" key="2">
    <source>
        <dbReference type="ARBA" id="ARBA00007577"/>
    </source>
</evidence>
<comment type="similarity">
    <text evidence="2">Belongs to the ABC transporter superfamily. ABCB family. Multidrug resistance exporter (TC 3.A.1.201) subfamily.</text>
</comment>
<keyword evidence="8 10" id="KW-0472">Membrane</keyword>
<dbReference type="OMA" id="CEGWIGL"/>
<keyword evidence="3" id="KW-0813">Transport</keyword>
<dbReference type="VEuPathDB" id="FungiDB:PYU1_G008220"/>
<dbReference type="InterPro" id="IPR011527">
    <property type="entry name" value="ABC1_TM_dom"/>
</dbReference>
<dbReference type="STRING" id="431595.K3WTE2"/>
<comment type="subcellular location">
    <subcellularLocation>
        <location evidence="1">Membrane</location>
        <topology evidence="1">Multi-pass membrane protein</topology>
    </subcellularLocation>
</comment>
<dbReference type="InterPro" id="IPR003593">
    <property type="entry name" value="AAA+_ATPase"/>
</dbReference>
<dbReference type="SUPFAM" id="SSF52540">
    <property type="entry name" value="P-loop containing nucleoside triphosphate hydrolases"/>
    <property type="match status" value="2"/>
</dbReference>
<evidence type="ECO:0000313" key="13">
    <source>
        <dbReference type="EnsemblProtists" id="PYU1_T008236"/>
    </source>
</evidence>
<dbReference type="GO" id="GO:0015421">
    <property type="term" value="F:ABC-type oligopeptide transporter activity"/>
    <property type="evidence" value="ECO:0007669"/>
    <property type="project" value="TreeGrafter"/>
</dbReference>
<feature type="region of interest" description="Disordered" evidence="9">
    <location>
        <begin position="1"/>
        <end position="63"/>
    </location>
</feature>
<dbReference type="Gene3D" id="3.40.50.300">
    <property type="entry name" value="P-loop containing nucleotide triphosphate hydrolases"/>
    <property type="match status" value="2"/>
</dbReference>
<dbReference type="FunFam" id="1.20.1560.10:FF:000302">
    <property type="entry name" value="Uncharacterized protein"/>
    <property type="match status" value="1"/>
</dbReference>
<feature type="transmembrane region" description="Helical" evidence="10">
    <location>
        <begin position="81"/>
        <end position="110"/>
    </location>
</feature>
<feature type="transmembrane region" description="Helical" evidence="10">
    <location>
        <begin position="953"/>
        <end position="974"/>
    </location>
</feature>
<feature type="domain" description="ABC transmembrane type-1" evidence="12">
    <location>
        <begin position="85"/>
        <end position="369"/>
    </location>
</feature>
<dbReference type="InterPro" id="IPR003439">
    <property type="entry name" value="ABC_transporter-like_ATP-bd"/>
</dbReference>
<evidence type="ECO:0000259" key="12">
    <source>
        <dbReference type="PROSITE" id="PS50929"/>
    </source>
</evidence>
<dbReference type="GO" id="GO:0005524">
    <property type="term" value="F:ATP binding"/>
    <property type="evidence" value="ECO:0007669"/>
    <property type="project" value="UniProtKB-KW"/>
</dbReference>
<dbReference type="Pfam" id="PF00664">
    <property type="entry name" value="ABC_membrane"/>
    <property type="match status" value="2"/>
</dbReference>
<evidence type="ECO:0000256" key="1">
    <source>
        <dbReference type="ARBA" id="ARBA00004141"/>
    </source>
</evidence>
<feature type="domain" description="ABC transporter" evidence="11">
    <location>
        <begin position="1051"/>
        <end position="1288"/>
    </location>
</feature>
<dbReference type="SUPFAM" id="SSF90123">
    <property type="entry name" value="ABC transporter transmembrane region"/>
    <property type="match status" value="2"/>
</dbReference>
<feature type="domain" description="ABC transmembrane type-1" evidence="12">
    <location>
        <begin position="718"/>
        <end position="1016"/>
    </location>
</feature>
<dbReference type="SMART" id="SM00382">
    <property type="entry name" value="AAA"/>
    <property type="match status" value="2"/>
</dbReference>
<feature type="transmembrane region" description="Helical" evidence="10">
    <location>
        <begin position="852"/>
        <end position="868"/>
    </location>
</feature>
<dbReference type="CDD" id="cd18577">
    <property type="entry name" value="ABC_6TM_Pgp_ABCB1_D1_like"/>
    <property type="match status" value="1"/>
</dbReference>
<reference evidence="14" key="1">
    <citation type="journal article" date="2010" name="Genome Biol.">
        <title>Genome sequence of the necrotrophic plant pathogen Pythium ultimum reveals original pathogenicity mechanisms and effector repertoire.</title>
        <authorList>
            <person name="Levesque C.A."/>
            <person name="Brouwer H."/>
            <person name="Cano L."/>
            <person name="Hamilton J.P."/>
            <person name="Holt C."/>
            <person name="Huitema E."/>
            <person name="Raffaele S."/>
            <person name="Robideau G.P."/>
            <person name="Thines M."/>
            <person name="Win J."/>
            <person name="Zerillo M.M."/>
            <person name="Beakes G.W."/>
            <person name="Boore J.L."/>
            <person name="Busam D."/>
            <person name="Dumas B."/>
            <person name="Ferriera S."/>
            <person name="Fuerstenberg S.I."/>
            <person name="Gachon C.M."/>
            <person name="Gaulin E."/>
            <person name="Govers F."/>
            <person name="Grenville-Briggs L."/>
            <person name="Horner N."/>
            <person name="Hostetler J."/>
            <person name="Jiang R.H."/>
            <person name="Johnson J."/>
            <person name="Krajaejun T."/>
            <person name="Lin H."/>
            <person name="Meijer H.J."/>
            <person name="Moore B."/>
            <person name="Morris P."/>
            <person name="Phuntmart V."/>
            <person name="Puiu D."/>
            <person name="Shetty J."/>
            <person name="Stajich J.E."/>
            <person name="Tripathy S."/>
            <person name="Wawra S."/>
            <person name="van West P."/>
            <person name="Whitty B.R."/>
            <person name="Coutinho P.M."/>
            <person name="Henrissat B."/>
            <person name="Martin F."/>
            <person name="Thomas P.D."/>
            <person name="Tyler B.M."/>
            <person name="De Vries R.P."/>
            <person name="Kamoun S."/>
            <person name="Yandell M."/>
            <person name="Tisserat N."/>
            <person name="Buell C.R."/>
        </authorList>
    </citation>
    <scope>NUCLEOTIDE SEQUENCE</scope>
    <source>
        <strain evidence="14">DAOM:BR144</strain>
    </source>
</reference>
<proteinExistence type="inferred from homology"/>
<feature type="region of interest" description="Disordered" evidence="9">
    <location>
        <begin position="661"/>
        <end position="686"/>
    </location>
</feature>
<dbReference type="InterPro" id="IPR027417">
    <property type="entry name" value="P-loop_NTPase"/>
</dbReference>
<reference evidence="14" key="2">
    <citation type="submission" date="2010-04" db="EMBL/GenBank/DDBJ databases">
        <authorList>
            <person name="Buell R."/>
            <person name="Hamilton J."/>
            <person name="Hostetler J."/>
        </authorList>
    </citation>
    <scope>NUCLEOTIDE SEQUENCE [LARGE SCALE GENOMIC DNA]</scope>
    <source>
        <strain evidence="14">DAOM:BR144</strain>
    </source>
</reference>
<keyword evidence="5" id="KW-0547">Nucleotide-binding</keyword>
<dbReference type="FunFam" id="3.40.50.300:FF:000251">
    <property type="entry name" value="ABC transporter B family member 19"/>
    <property type="match status" value="1"/>
</dbReference>
<feature type="transmembrane region" description="Helical" evidence="10">
    <location>
        <begin position="228"/>
        <end position="248"/>
    </location>
</feature>
<dbReference type="GO" id="GO:0090374">
    <property type="term" value="P:oligopeptide export from mitochondrion"/>
    <property type="evidence" value="ECO:0007669"/>
    <property type="project" value="TreeGrafter"/>
</dbReference>
<keyword evidence="4 10" id="KW-0812">Transmembrane</keyword>
<dbReference type="eggNOG" id="KOG0055">
    <property type="taxonomic scope" value="Eukaryota"/>
</dbReference>
<dbReference type="FunFam" id="3.40.50.300:FF:000205">
    <property type="entry name" value="ABC transporter B family member 4"/>
    <property type="match status" value="1"/>
</dbReference>
<keyword evidence="14" id="KW-1185">Reference proteome</keyword>
<evidence type="ECO:0000256" key="6">
    <source>
        <dbReference type="ARBA" id="ARBA00022840"/>
    </source>
</evidence>
<feature type="domain" description="ABC transporter" evidence="11">
    <location>
        <begin position="404"/>
        <end position="642"/>
    </location>
</feature>
<dbReference type="InterPro" id="IPR039421">
    <property type="entry name" value="Type_1_exporter"/>
</dbReference>
<evidence type="ECO:0000259" key="11">
    <source>
        <dbReference type="PROSITE" id="PS50893"/>
    </source>
</evidence>
<dbReference type="InterPro" id="IPR036640">
    <property type="entry name" value="ABC1_TM_sf"/>
</dbReference>
<protein>
    <submittedName>
        <fullName evidence="13">Uncharacterized protein</fullName>
    </submittedName>
</protein>
<keyword evidence="6" id="KW-0067">ATP-binding</keyword>
<reference evidence="13" key="3">
    <citation type="submission" date="2015-02" db="UniProtKB">
        <authorList>
            <consortium name="EnsemblProtists"/>
        </authorList>
    </citation>
    <scope>IDENTIFICATION</scope>
    <source>
        <strain evidence="13">DAOM BR144</strain>
    </source>
</reference>
<dbReference type="InterPro" id="IPR017871">
    <property type="entry name" value="ABC_transporter-like_CS"/>
</dbReference>
<dbReference type="PROSITE" id="PS00211">
    <property type="entry name" value="ABC_TRANSPORTER_1"/>
    <property type="match status" value="2"/>
</dbReference>
<dbReference type="Pfam" id="PF00005">
    <property type="entry name" value="ABC_tran"/>
    <property type="match status" value="2"/>
</dbReference>
<evidence type="ECO:0000256" key="9">
    <source>
        <dbReference type="SAM" id="MobiDB-lite"/>
    </source>
</evidence>
<feature type="transmembrane region" description="Helical" evidence="10">
    <location>
        <begin position="874"/>
        <end position="891"/>
    </location>
</feature>
<evidence type="ECO:0000313" key="14">
    <source>
        <dbReference type="Proteomes" id="UP000019132"/>
    </source>
</evidence>
<feature type="compositionally biased region" description="Basic and acidic residues" evidence="9">
    <location>
        <begin position="1"/>
        <end position="12"/>
    </location>
</feature>
<feature type="transmembrane region" description="Helical" evidence="10">
    <location>
        <begin position="130"/>
        <end position="148"/>
    </location>
</feature>
<evidence type="ECO:0000256" key="8">
    <source>
        <dbReference type="ARBA" id="ARBA00023136"/>
    </source>
</evidence>
<dbReference type="CDD" id="cd03249">
    <property type="entry name" value="ABC_MTABC3_MDL1_MDL2"/>
    <property type="match status" value="2"/>
</dbReference>
<dbReference type="EMBL" id="GL376619">
    <property type="status" value="NOT_ANNOTATED_CDS"/>
    <property type="molecule type" value="Genomic_DNA"/>
</dbReference>
<dbReference type="CDD" id="cd18578">
    <property type="entry name" value="ABC_6TM_Pgp_ABCB1_D2_like"/>
    <property type="match status" value="1"/>
</dbReference>
<dbReference type="InParanoid" id="K3WTE2"/>
<dbReference type="HOGENOM" id="CLU_000604_17_2_1"/>
<dbReference type="PANTHER" id="PTHR43394">
    <property type="entry name" value="ATP-DEPENDENT PERMEASE MDL1, MITOCHONDRIAL"/>
    <property type="match status" value="1"/>
</dbReference>
<dbReference type="GO" id="GO:0005743">
    <property type="term" value="C:mitochondrial inner membrane"/>
    <property type="evidence" value="ECO:0007669"/>
    <property type="project" value="TreeGrafter"/>
</dbReference>
<evidence type="ECO:0000256" key="5">
    <source>
        <dbReference type="ARBA" id="ARBA00022741"/>
    </source>
</evidence>
<feature type="transmembrane region" description="Helical" evidence="10">
    <location>
        <begin position="343"/>
        <end position="361"/>
    </location>
</feature>
<organism evidence="13 14">
    <name type="scientific">Globisporangium ultimum (strain ATCC 200006 / CBS 805.95 / DAOM BR144)</name>
    <name type="common">Pythium ultimum</name>
    <dbReference type="NCBI Taxonomy" id="431595"/>
    <lineage>
        <taxon>Eukaryota</taxon>
        <taxon>Sar</taxon>
        <taxon>Stramenopiles</taxon>
        <taxon>Oomycota</taxon>
        <taxon>Peronosporomycetes</taxon>
        <taxon>Pythiales</taxon>
        <taxon>Pythiaceae</taxon>
        <taxon>Globisporangium</taxon>
    </lineage>
</organism>
<dbReference type="PROSITE" id="PS50929">
    <property type="entry name" value="ABC_TM1F"/>
    <property type="match status" value="2"/>
</dbReference>
<keyword evidence="7 10" id="KW-1133">Transmembrane helix</keyword>
<dbReference type="EnsemblProtists" id="PYU1_T008236">
    <property type="protein sequence ID" value="PYU1_T008236"/>
    <property type="gene ID" value="PYU1_G008220"/>
</dbReference>
<accession>K3WTE2</accession>
<feature type="compositionally biased region" description="Basic and acidic residues" evidence="9">
    <location>
        <begin position="26"/>
        <end position="39"/>
    </location>
</feature>
<evidence type="ECO:0000256" key="4">
    <source>
        <dbReference type="ARBA" id="ARBA00022692"/>
    </source>
</evidence>
<dbReference type="PANTHER" id="PTHR43394:SF27">
    <property type="entry name" value="ATP-DEPENDENT TRANSLOCASE ABCB1-LIKE"/>
    <property type="match status" value="1"/>
</dbReference>
<evidence type="ECO:0000256" key="3">
    <source>
        <dbReference type="ARBA" id="ARBA00022448"/>
    </source>
</evidence>
<feature type="transmembrane region" description="Helical" evidence="10">
    <location>
        <begin position="768"/>
        <end position="788"/>
    </location>
</feature>
<evidence type="ECO:0000256" key="7">
    <source>
        <dbReference type="ARBA" id="ARBA00022989"/>
    </source>
</evidence>
<feature type="compositionally biased region" description="Basic and acidic residues" evidence="9">
    <location>
        <begin position="50"/>
        <end position="59"/>
    </location>
</feature>
<dbReference type="PROSITE" id="PS50893">
    <property type="entry name" value="ABC_TRANSPORTER_2"/>
    <property type="match status" value="2"/>
</dbReference>
<dbReference type="Gene3D" id="1.20.1560.10">
    <property type="entry name" value="ABC transporter type 1, transmembrane domain"/>
    <property type="match status" value="1"/>
</dbReference>
<sequence>MASPREPQHGEDPQTQYTQVLTPRATDSDVALKLDDKKVPTSSSESGGSDAKDAKDAGKKPKAPSMPFSQLYRYATPLDKLFLGIGVVAAGANGALFPCMALVFGKAIAAFQRSDGGVDKDAINSAALDYFLIAIGMFVTDYVAYILFSHTAERQMKVLRDQALKHMLYLDISWYDSTDALQLSSRLTGDTVKIKDGMGQKLGDSFKYVCQFFTGYIIGFTRGWDMSLVMACVMPVMALSLGYLLRLMRTRAIYTQKMYAQAGAVAEETLGSIRTVSSLNGEKRAIEKYNARALVAEKENIQLAKYTSAVFGLFMGSIWVMYAAGLWYGGSKVSDAKASPQDVFQAFFGVLMGTISLAQISPNIAAVAEARGAAAALYQILDTPSKIDASKDDGIIPDTCLGKIQAIDINFTYPSRPDAQILKNYNVKIESGQTVAFVGASGGGKSTLIGLLERFYDPTSGTILLDGRDIKTLNVRWLRSQIGMVSQEPVLFANTIANNIAAGGENITREQVIAAAKLANAHTFIMSLPENYDTLVGEKGVSLSGGQKQRVAIARAIVREPKILVLDEATSALDAESERVVQAALNDLMDKTQMTTLVIAHRLSTVRRADKIVVLAGGAVVEEGPHDSLIQIEDGVYRNLYTIQEEKAQEEAEAAAAELANARDEPQVSEMTRKASMRSEKSDRVGDVSMANEIDTKSTRFTILDAMAFSRPERKFFVVGMFAAAVNGFALPGSAILISQLVTSMTTKYAKFESSGDRSYLHSLSDDVTLYGLCYVGGAIVLFTFTTIQNFSFKYMAEKLTSRLRDVHFTALCRQNIGFFDEKKNATGALTADLSTNATKVALLSGDSQGRVVQAAFTFFAALVISFATGSWLLTLIMLAVFPLLLMGQIFRMKQMRGSGGLSDELSDVGAHASEALSNIRTVVSLNLEKSISAKFSELLEAPLKQGRREAQINGLALGFSSFIVFATYALVFWYGGVLVDRGDINFKELMRTLMAIMMSAQGVGNAASFLGESENAIKSGKAIVALRDRELPIDSFDEGGLKPAKVEGKIEFKNITFRYPTRPEITVLKNYNLTVEAGQTVAFCGPSGGGKSTCIAMIERFYDPVRGEVLLDGNNLKDLNLNWLRTQIGLVGQEPTLFIGTIAENIAYGIETTQEEIEAAAKMANAHDFITRFPDGYETQVGMKGEQLSGGQKQRIAIARAILKNPEILLLDEATSALDSESEKIVQEALDKVVAIKRRTTIIIAHRLSTIRKADKICVVSGGKIAEEGTHSELIARNGLYARLVEHATN</sequence>
<feature type="transmembrane region" description="Helical" evidence="10">
    <location>
        <begin position="306"/>
        <end position="328"/>
    </location>
</feature>